<gene>
    <name evidence="2" type="ORF">ENJ46_01070</name>
</gene>
<comment type="caution">
    <text evidence="2">The sequence shown here is derived from an EMBL/GenBank/DDBJ whole genome shotgun (WGS) entry which is preliminary data.</text>
</comment>
<evidence type="ECO:0000313" key="3">
    <source>
        <dbReference type="Proteomes" id="UP000886042"/>
    </source>
</evidence>
<organism evidence="2 3">
    <name type="scientific">Hellea balneolensis</name>
    <dbReference type="NCBI Taxonomy" id="287478"/>
    <lineage>
        <taxon>Bacteria</taxon>
        <taxon>Pseudomonadati</taxon>
        <taxon>Pseudomonadota</taxon>
        <taxon>Alphaproteobacteria</taxon>
        <taxon>Maricaulales</taxon>
        <taxon>Robiginitomaculaceae</taxon>
        <taxon>Hellea</taxon>
    </lineage>
</organism>
<feature type="transmembrane region" description="Helical" evidence="1">
    <location>
        <begin position="75"/>
        <end position="103"/>
    </location>
</feature>
<feature type="transmembrane region" description="Helical" evidence="1">
    <location>
        <begin position="12"/>
        <end position="30"/>
    </location>
</feature>
<accession>A0A7C3C4Z2</accession>
<feature type="transmembrane region" description="Helical" evidence="1">
    <location>
        <begin position="115"/>
        <end position="134"/>
    </location>
</feature>
<dbReference type="Proteomes" id="UP000886042">
    <property type="component" value="Unassembled WGS sequence"/>
</dbReference>
<name>A0A7C3C4Z2_9PROT</name>
<reference evidence="2" key="1">
    <citation type="journal article" date="2020" name="mSystems">
        <title>Genome- and Community-Level Interaction Insights into Carbon Utilization and Element Cycling Functions of Hydrothermarchaeota in Hydrothermal Sediment.</title>
        <authorList>
            <person name="Zhou Z."/>
            <person name="Liu Y."/>
            <person name="Xu W."/>
            <person name="Pan J."/>
            <person name="Luo Z.H."/>
            <person name="Li M."/>
        </authorList>
    </citation>
    <scope>NUCLEOTIDE SEQUENCE [LARGE SCALE GENOMIC DNA]</scope>
    <source>
        <strain evidence="2">HyVt-489</strain>
    </source>
</reference>
<evidence type="ECO:0000313" key="2">
    <source>
        <dbReference type="EMBL" id="HFB54488.1"/>
    </source>
</evidence>
<protein>
    <submittedName>
        <fullName evidence="2">Uncharacterized protein</fullName>
    </submittedName>
</protein>
<proteinExistence type="predicted"/>
<sequence>MTVFWNGISFLWALGVVAVLAIVLGVRAFVEYKKLPAEAAQEYDYRVAENLHDNKTDKEQYVRAYRRAHAPRATAYLAATLAAISLLTFPVFSMINLALYGLWKASDESRVFEPGYLVWEFSIFFLLILMWALIGAAGARRYHKNAPGLMRDELIKERMAADE</sequence>
<keyword evidence="1" id="KW-1133">Transmembrane helix</keyword>
<dbReference type="AlphaFoldDB" id="A0A7C3C4Z2"/>
<dbReference type="EMBL" id="DRMN01000075">
    <property type="protein sequence ID" value="HFB54488.1"/>
    <property type="molecule type" value="Genomic_DNA"/>
</dbReference>
<evidence type="ECO:0000256" key="1">
    <source>
        <dbReference type="SAM" id="Phobius"/>
    </source>
</evidence>
<keyword evidence="1" id="KW-0812">Transmembrane</keyword>
<keyword evidence="1" id="KW-0472">Membrane</keyword>